<evidence type="ECO:0000313" key="10">
    <source>
        <dbReference type="EMBL" id="MBI5128324.1"/>
    </source>
</evidence>
<feature type="transmembrane region" description="Helical" evidence="9">
    <location>
        <begin position="209"/>
        <end position="228"/>
    </location>
</feature>
<keyword evidence="2" id="KW-0813">Transport</keyword>
<evidence type="ECO:0000256" key="7">
    <source>
        <dbReference type="ARBA" id="ARBA00023136"/>
    </source>
</evidence>
<evidence type="ECO:0000256" key="5">
    <source>
        <dbReference type="ARBA" id="ARBA00022970"/>
    </source>
</evidence>
<dbReference type="EMBL" id="JACRJB010000007">
    <property type="protein sequence ID" value="MBI5128324.1"/>
    <property type="molecule type" value="Genomic_DNA"/>
</dbReference>
<name>A0A933RVY4_RHOPL</name>
<dbReference type="Pfam" id="PF02653">
    <property type="entry name" value="BPD_transp_2"/>
    <property type="match status" value="1"/>
</dbReference>
<keyword evidence="4 9" id="KW-0812">Transmembrane</keyword>
<feature type="transmembrane region" description="Helical" evidence="9">
    <location>
        <begin position="131"/>
        <end position="153"/>
    </location>
</feature>
<reference evidence="10" key="1">
    <citation type="submission" date="2020-07" db="EMBL/GenBank/DDBJ databases">
        <title>Huge and variable diversity of episymbiotic CPR bacteria and DPANN archaea in groundwater ecosystems.</title>
        <authorList>
            <person name="He C.Y."/>
            <person name="Keren R."/>
            <person name="Whittaker M."/>
            <person name="Farag I.F."/>
            <person name="Doudna J."/>
            <person name="Cate J.H.D."/>
            <person name="Banfield J.F."/>
        </authorList>
    </citation>
    <scope>NUCLEOTIDE SEQUENCE</scope>
    <source>
        <strain evidence="10">NC_groundwater_1818_Pr3_B-0.1um_66_35</strain>
    </source>
</reference>
<feature type="transmembrane region" description="Helical" evidence="9">
    <location>
        <begin position="12"/>
        <end position="30"/>
    </location>
</feature>
<comment type="caution">
    <text evidence="10">The sequence shown here is derived from an EMBL/GenBank/DDBJ whole genome shotgun (WGS) entry which is preliminary data.</text>
</comment>
<protein>
    <submittedName>
        <fullName evidence="10">Branched-chain amino acid ABC transporter permease</fullName>
    </submittedName>
</protein>
<evidence type="ECO:0000256" key="2">
    <source>
        <dbReference type="ARBA" id="ARBA00022448"/>
    </source>
</evidence>
<keyword evidence="7 9" id="KW-0472">Membrane</keyword>
<evidence type="ECO:0000256" key="8">
    <source>
        <dbReference type="ARBA" id="ARBA00037998"/>
    </source>
</evidence>
<evidence type="ECO:0000256" key="1">
    <source>
        <dbReference type="ARBA" id="ARBA00004651"/>
    </source>
</evidence>
<feature type="transmembrane region" description="Helical" evidence="9">
    <location>
        <begin position="182"/>
        <end position="203"/>
    </location>
</feature>
<dbReference type="Proteomes" id="UP000782519">
    <property type="component" value="Unassembled WGS sequence"/>
</dbReference>
<evidence type="ECO:0000256" key="4">
    <source>
        <dbReference type="ARBA" id="ARBA00022692"/>
    </source>
</evidence>
<comment type="similarity">
    <text evidence="8">Belongs to the binding-protein-dependent transport system permease family. LivHM subfamily.</text>
</comment>
<organism evidence="10 11">
    <name type="scientific">Rhodopseudomonas palustris</name>
    <dbReference type="NCBI Taxonomy" id="1076"/>
    <lineage>
        <taxon>Bacteria</taxon>
        <taxon>Pseudomonadati</taxon>
        <taxon>Pseudomonadota</taxon>
        <taxon>Alphaproteobacteria</taxon>
        <taxon>Hyphomicrobiales</taxon>
        <taxon>Nitrobacteraceae</taxon>
        <taxon>Rhodopseudomonas</taxon>
    </lineage>
</organism>
<accession>A0A933RVY4</accession>
<keyword evidence="5" id="KW-0029">Amino-acid transport</keyword>
<sequence>MYELVEYLLRGALLGITYGLLAFPVSLLFSTTGSVDVALGAYAVLAVAVAYSIGGPVGILAAILATVFASFVVGIISLRLNRPGAVDHVTAVLGTFGLAMFLESLILSVFGTNPMIRQPFDTFWNIGGIRISPQTGINAAVCLVILTALFVVLRKTPFGRSMRASAANPVGASLNGIPVRQIWFATYLLGGLLAGVAGVLILYTTGADYSSAFTLTIWGFGSAIIFGMNSPLRGFAGGLIIGMVQALCSGYLPGAWATAIPLVVIFVVLSMGRMNQIVSTGGRV</sequence>
<evidence type="ECO:0000256" key="6">
    <source>
        <dbReference type="ARBA" id="ARBA00022989"/>
    </source>
</evidence>
<feature type="transmembrane region" description="Helical" evidence="9">
    <location>
        <begin position="59"/>
        <end position="78"/>
    </location>
</feature>
<proteinExistence type="inferred from homology"/>
<dbReference type="CDD" id="cd06582">
    <property type="entry name" value="TM_PBP1_LivH_like"/>
    <property type="match status" value="1"/>
</dbReference>
<dbReference type="GO" id="GO:0022857">
    <property type="term" value="F:transmembrane transporter activity"/>
    <property type="evidence" value="ECO:0007669"/>
    <property type="project" value="InterPro"/>
</dbReference>
<keyword evidence="6 9" id="KW-1133">Transmembrane helix</keyword>
<dbReference type="GO" id="GO:0006865">
    <property type="term" value="P:amino acid transport"/>
    <property type="evidence" value="ECO:0007669"/>
    <property type="project" value="UniProtKB-KW"/>
</dbReference>
<comment type="subcellular location">
    <subcellularLocation>
        <location evidence="1">Cell membrane</location>
        <topology evidence="1">Multi-pass membrane protein</topology>
    </subcellularLocation>
</comment>
<evidence type="ECO:0000256" key="3">
    <source>
        <dbReference type="ARBA" id="ARBA00022475"/>
    </source>
</evidence>
<gene>
    <name evidence="10" type="ORF">HZA66_02685</name>
</gene>
<evidence type="ECO:0000313" key="11">
    <source>
        <dbReference type="Proteomes" id="UP000782519"/>
    </source>
</evidence>
<dbReference type="GO" id="GO:0005886">
    <property type="term" value="C:plasma membrane"/>
    <property type="evidence" value="ECO:0007669"/>
    <property type="project" value="UniProtKB-SubCell"/>
</dbReference>
<feature type="transmembrane region" description="Helical" evidence="9">
    <location>
        <begin position="258"/>
        <end position="275"/>
    </location>
</feature>
<dbReference type="InterPro" id="IPR052157">
    <property type="entry name" value="BCAA_transport_permease"/>
</dbReference>
<evidence type="ECO:0000256" key="9">
    <source>
        <dbReference type="SAM" id="Phobius"/>
    </source>
</evidence>
<feature type="transmembrane region" description="Helical" evidence="9">
    <location>
        <begin position="90"/>
        <end position="111"/>
    </location>
</feature>
<dbReference type="PANTHER" id="PTHR11795">
    <property type="entry name" value="BRANCHED-CHAIN AMINO ACID TRANSPORT SYSTEM PERMEASE PROTEIN LIVH"/>
    <property type="match status" value="1"/>
</dbReference>
<dbReference type="PANTHER" id="PTHR11795:SF445">
    <property type="entry name" value="AMINO ACID ABC TRANSPORTER PERMEASE PROTEIN"/>
    <property type="match status" value="1"/>
</dbReference>
<keyword evidence="3" id="KW-1003">Cell membrane</keyword>
<dbReference type="AlphaFoldDB" id="A0A933RVY4"/>
<dbReference type="InterPro" id="IPR001851">
    <property type="entry name" value="ABC_transp_permease"/>
</dbReference>